<evidence type="ECO:0000313" key="2">
    <source>
        <dbReference type="EMBL" id="GCB87080.1"/>
    </source>
</evidence>
<accession>A0A401QNX1</accession>
<feature type="compositionally biased region" description="Basic and acidic residues" evidence="1">
    <location>
        <begin position="78"/>
        <end position="88"/>
    </location>
</feature>
<dbReference type="EMBL" id="BFAA01399141">
    <property type="protein sequence ID" value="GCB87080.1"/>
    <property type="molecule type" value="Genomic_DNA"/>
</dbReference>
<feature type="compositionally biased region" description="Basic and acidic residues" evidence="1">
    <location>
        <begin position="122"/>
        <end position="131"/>
    </location>
</feature>
<dbReference type="Proteomes" id="UP000288216">
    <property type="component" value="Unassembled WGS sequence"/>
</dbReference>
<feature type="region of interest" description="Disordered" evidence="1">
    <location>
        <begin position="1"/>
        <end position="140"/>
    </location>
</feature>
<proteinExistence type="predicted"/>
<keyword evidence="3" id="KW-1185">Reference proteome</keyword>
<feature type="compositionally biased region" description="Basic residues" evidence="1">
    <location>
        <begin position="13"/>
        <end position="24"/>
    </location>
</feature>
<feature type="compositionally biased region" description="Basic and acidic residues" evidence="1">
    <location>
        <begin position="36"/>
        <end position="45"/>
    </location>
</feature>
<sequence length="140" mass="15968">MQITQSEIERERRRQLKKWRKKRGELRSPPQPRLYGAREVHDHWSARQPTVRPEEDLTTAPGAPSIMVRGPPSPGRHSGKEPGGDKARGKPAARSRTFYVQRCPRPPPVPTRASIADPESLADQRRTKRNSDPLISDTYF</sequence>
<protein>
    <submittedName>
        <fullName evidence="2">Uncharacterized protein</fullName>
    </submittedName>
</protein>
<evidence type="ECO:0000313" key="3">
    <source>
        <dbReference type="Proteomes" id="UP000288216"/>
    </source>
</evidence>
<comment type="caution">
    <text evidence="2">The sequence shown here is derived from an EMBL/GenBank/DDBJ whole genome shotgun (WGS) entry which is preliminary data.</text>
</comment>
<dbReference type="AlphaFoldDB" id="A0A401QNX1"/>
<organism evidence="2 3">
    <name type="scientific">Scyliorhinus torazame</name>
    <name type="common">Cloudy catshark</name>
    <name type="synonym">Catulus torazame</name>
    <dbReference type="NCBI Taxonomy" id="75743"/>
    <lineage>
        <taxon>Eukaryota</taxon>
        <taxon>Metazoa</taxon>
        <taxon>Chordata</taxon>
        <taxon>Craniata</taxon>
        <taxon>Vertebrata</taxon>
        <taxon>Chondrichthyes</taxon>
        <taxon>Elasmobranchii</taxon>
        <taxon>Galeomorphii</taxon>
        <taxon>Galeoidea</taxon>
        <taxon>Carcharhiniformes</taxon>
        <taxon>Scyliorhinidae</taxon>
        <taxon>Scyliorhinus</taxon>
    </lineage>
</organism>
<dbReference type="STRING" id="75743.A0A401QNX1"/>
<name>A0A401QNX1_SCYTO</name>
<evidence type="ECO:0000256" key="1">
    <source>
        <dbReference type="SAM" id="MobiDB-lite"/>
    </source>
</evidence>
<gene>
    <name evidence="2" type="ORF">scyTo_0027753</name>
</gene>
<reference evidence="2 3" key="1">
    <citation type="journal article" date="2018" name="Nat. Ecol. Evol.">
        <title>Shark genomes provide insights into elasmobranch evolution and the origin of vertebrates.</title>
        <authorList>
            <person name="Hara Y"/>
            <person name="Yamaguchi K"/>
            <person name="Onimaru K"/>
            <person name="Kadota M"/>
            <person name="Koyanagi M"/>
            <person name="Keeley SD"/>
            <person name="Tatsumi K"/>
            <person name="Tanaka K"/>
            <person name="Motone F"/>
            <person name="Kageyama Y"/>
            <person name="Nozu R"/>
            <person name="Adachi N"/>
            <person name="Nishimura O"/>
            <person name="Nakagawa R"/>
            <person name="Tanegashima C"/>
            <person name="Kiyatake I"/>
            <person name="Matsumoto R"/>
            <person name="Murakumo K"/>
            <person name="Nishida K"/>
            <person name="Terakita A"/>
            <person name="Kuratani S"/>
            <person name="Sato K"/>
            <person name="Hyodo S Kuraku.S."/>
        </authorList>
    </citation>
    <scope>NUCLEOTIDE SEQUENCE [LARGE SCALE GENOMIC DNA]</scope>
</reference>